<reference evidence="2 4" key="4">
    <citation type="submission" date="2023-08" db="EMBL/GenBank/DDBJ databases">
        <title>Genome sequencing of the thermostable Gram positive bacteria Geobacillus proteiniphilus strain T-6.</title>
        <authorList>
            <person name="Shulami S."/>
            <person name="Shoham Y."/>
        </authorList>
    </citation>
    <scope>NUCLEOTIDE SEQUENCE [LARGE SCALE GENOMIC DNA]</scope>
    <source>
        <strain evidence="2 4">T-6</strain>
    </source>
</reference>
<reference evidence="3" key="2">
    <citation type="submission" date="2017-01" db="EMBL/GenBank/DDBJ databases">
        <title>Genome sequencing and annotation of Geobacillus sp. 1017, a Hydrocarbon-Oxidizing Thermophilic Bacterium Isolated from a Heavy Oil Reservoir (China).</title>
        <authorList>
            <person name="Kadnikov V.V."/>
            <person name="Mardanov A.V."/>
            <person name="Poltaraus A.B."/>
            <person name="Sokolova D.S."/>
            <person name="Semenova E.M."/>
            <person name="Ravin N.V."/>
            <person name="Tourova T.P."/>
            <person name="Nazina T.N."/>
        </authorList>
    </citation>
    <scope>NUCLEOTIDE SEQUENCE [LARGE SCALE GENOMIC DNA]</scope>
    <source>
        <strain evidence="3">1017</strain>
    </source>
</reference>
<dbReference type="Proteomes" id="UP000186030">
    <property type="component" value="Unassembled WGS sequence"/>
</dbReference>
<reference evidence="1 3" key="1">
    <citation type="submission" date="2016-11" db="EMBL/GenBank/DDBJ databases">
        <authorList>
            <person name="Kadnikov V."/>
            <person name="Nazina T."/>
        </authorList>
    </citation>
    <scope>NUCLEOTIDE SEQUENCE [LARGE SCALE GENOMIC DNA]</scope>
    <source>
        <strain evidence="1 3">1017</strain>
    </source>
</reference>
<evidence type="ECO:0000313" key="4">
    <source>
        <dbReference type="Proteomes" id="UP001223761"/>
    </source>
</evidence>
<evidence type="ECO:0000313" key="3">
    <source>
        <dbReference type="Proteomes" id="UP000186030"/>
    </source>
</evidence>
<accession>A0A1Q5T5G3</accession>
<dbReference type="AlphaFoldDB" id="A0A1Q5T5G3"/>
<evidence type="ECO:0000313" key="2">
    <source>
        <dbReference type="EMBL" id="WMJ17548.1"/>
    </source>
</evidence>
<proteinExistence type="predicted"/>
<reference evidence="1" key="3">
    <citation type="journal article" date="2019" name="Int. J. Syst. Evol. Microbiol.">
        <title>Geobacillus proteiniphilus sp. nov., a thermophilic bacterium isolated from a high-temperature heavy oil reservoir in China.</title>
        <authorList>
            <person name="Semenova E.M."/>
            <person name="Sokolova D.S."/>
            <person name="Grouzdev D.S."/>
            <person name="Poltaraus A.B."/>
            <person name="Vinokurova N.G."/>
            <person name="Tourova T.P."/>
            <person name="Nazina T.N."/>
        </authorList>
    </citation>
    <scope>NUCLEOTIDE SEQUENCE</scope>
    <source>
        <strain evidence="1">1017</strain>
    </source>
</reference>
<name>A0A1Q5T5G3_9BACL</name>
<evidence type="ECO:0000313" key="1">
    <source>
        <dbReference type="EMBL" id="OKO95438.1"/>
    </source>
</evidence>
<sequence>MRLDSGHIKDQTTTYIAFDTIPNQGQSRLPELPGVRTAGVDFALVIRGKESARLLIDSYYDTFYYHYGHQLQMMPATPYANRKDNGVYHPIRLTLNKKLEETRGKAVPFDSYETGVLRFGTANPADAVYDSLADISVSRSGNGYEIRLPWALLNVTDPSRREVMGDIWSKDGLKSRRIVSGIRLGLYITDGADSFAFPAMNRNMRCHQGGFTSTRGRRGRRRAIMSG</sequence>
<dbReference type="EMBL" id="CP133076">
    <property type="protein sequence ID" value="WMJ17548.1"/>
    <property type="molecule type" value="Genomic_DNA"/>
</dbReference>
<gene>
    <name evidence="1" type="ORF">BRO54_0873</name>
    <name evidence="2" type="ORF">RA955_05640</name>
</gene>
<protein>
    <submittedName>
        <fullName evidence="1">Uncharacterized protein</fullName>
    </submittedName>
</protein>
<dbReference type="EMBL" id="MQMG01000007">
    <property type="protein sequence ID" value="OKO95438.1"/>
    <property type="molecule type" value="Genomic_DNA"/>
</dbReference>
<dbReference type="RefSeq" id="WP_239691198.1">
    <property type="nucleotide sequence ID" value="NZ_CP133076.1"/>
</dbReference>
<keyword evidence="4" id="KW-1185">Reference proteome</keyword>
<organism evidence="1 3">
    <name type="scientific">Geobacillus proteiniphilus</name>
    <dbReference type="NCBI Taxonomy" id="860353"/>
    <lineage>
        <taxon>Bacteria</taxon>
        <taxon>Bacillati</taxon>
        <taxon>Bacillota</taxon>
        <taxon>Bacilli</taxon>
        <taxon>Bacillales</taxon>
        <taxon>Anoxybacillaceae</taxon>
        <taxon>Geobacillus</taxon>
    </lineage>
</organism>
<dbReference type="Proteomes" id="UP001223761">
    <property type="component" value="Chromosome"/>
</dbReference>